<dbReference type="Gene3D" id="2.60.40.10">
    <property type="entry name" value="Immunoglobulins"/>
    <property type="match status" value="1"/>
</dbReference>
<dbReference type="Pfam" id="PF18962">
    <property type="entry name" value="Por_Secre_tail"/>
    <property type="match status" value="1"/>
</dbReference>
<gene>
    <name evidence="3" type="ORF">SAMN05660236_1678</name>
</gene>
<dbReference type="STRING" id="688867.SAMN05660236_1678"/>
<name>A0A1T5K0W2_9BACT</name>
<dbReference type="RefSeq" id="WP_079686210.1">
    <property type="nucleotide sequence ID" value="NZ_FUZU01000001.1"/>
</dbReference>
<dbReference type="AlphaFoldDB" id="A0A1T5K0W2"/>
<feature type="domain" description="Secretion system C-terminal sorting" evidence="2">
    <location>
        <begin position="613"/>
        <end position="685"/>
    </location>
</feature>
<keyword evidence="4" id="KW-1185">Reference proteome</keyword>
<protein>
    <submittedName>
        <fullName evidence="3">Por secretion system C-terminal sorting domain-containing protein</fullName>
    </submittedName>
</protein>
<feature type="chain" id="PRO_5012301442" evidence="1">
    <location>
        <begin position="24"/>
        <end position="693"/>
    </location>
</feature>
<dbReference type="Pfam" id="PF05345">
    <property type="entry name" value="He_PIG"/>
    <property type="match status" value="1"/>
</dbReference>
<keyword evidence="1" id="KW-0732">Signal</keyword>
<evidence type="ECO:0000313" key="3">
    <source>
        <dbReference type="EMBL" id="SKC57180.1"/>
    </source>
</evidence>
<dbReference type="NCBIfam" id="TIGR04183">
    <property type="entry name" value="Por_Secre_tail"/>
    <property type="match status" value="1"/>
</dbReference>
<sequence length="693" mass="75180">MKKHLFTSLAFGLCYLLCVSLYAQNSCVTLDEISPAVITADLVVGQYGYVSFEARAGGLPHPNAIFEVTDGSIPPGMSFNGKVLSGTPNIAGSYTFTLAVSSAPGCPVFEQEYTTEVVWNLPCDKFEITFGGELGFGFVGEVGEASACSSNQYPWDSIYYSVISLPKGYSVNDYQSGDECLKVTGAAQEDGLLHFVIAATTADGCHDTVDYVQDFRCLAPDSIYPSNTMLRYAIKGQAYSQSFGISLLYTVASVRYEIDSSIPGLSLQRNADSTSATLSGIPSAPGTYKFRMYAILGDSCITGNQVYTLMVANDEPVKSPIIYPVCNESNEVRNWRIYNPNSFPVAVKWNLVYFNYSAWITGVDAITAAPGNTYFETPSISNPNTIRISWYDGVSSVKSIVRAASTELCNPPACVYASNVIQHTFGLQKDGGSIYFFENEPTTTLGEPDANDAPDALGKYLTLGYNGFVVLQLSSIVTDEPGNDLTVYEYSEGNPTFAVYPERAEVFVSKDGSSWVSLGLTSPATCQGTLDHSFDLAGKINWCRYIKVVDKTDRHAKVRDAVTCAPTSALAFDGNSDGFDLDAVTCAQGATFARRGAFEEEASINNEAYILSPNPAQDVLTIDLSKETIAIPADGRVEINIRDISGNPVYKKVHTLDTNRATQCELSGLHPGMYILNLRSENNTSGFFKFIKR</sequence>
<reference evidence="3 4" key="1">
    <citation type="submission" date="2017-02" db="EMBL/GenBank/DDBJ databases">
        <authorList>
            <person name="Peterson S.W."/>
        </authorList>
    </citation>
    <scope>NUCLEOTIDE SEQUENCE [LARGE SCALE GENOMIC DNA]</scope>
    <source>
        <strain evidence="3 4">DSM 25262</strain>
    </source>
</reference>
<dbReference type="InterPro" id="IPR026444">
    <property type="entry name" value="Secre_tail"/>
</dbReference>
<accession>A0A1T5K0W2</accession>
<proteinExistence type="predicted"/>
<dbReference type="EMBL" id="FUZU01000001">
    <property type="protein sequence ID" value="SKC57180.1"/>
    <property type="molecule type" value="Genomic_DNA"/>
</dbReference>
<evidence type="ECO:0000313" key="4">
    <source>
        <dbReference type="Proteomes" id="UP000190961"/>
    </source>
</evidence>
<feature type="signal peptide" evidence="1">
    <location>
        <begin position="1"/>
        <end position="23"/>
    </location>
</feature>
<dbReference type="Proteomes" id="UP000190961">
    <property type="component" value="Unassembled WGS sequence"/>
</dbReference>
<organism evidence="3 4">
    <name type="scientific">Ohtaekwangia koreensis</name>
    <dbReference type="NCBI Taxonomy" id="688867"/>
    <lineage>
        <taxon>Bacteria</taxon>
        <taxon>Pseudomonadati</taxon>
        <taxon>Bacteroidota</taxon>
        <taxon>Cytophagia</taxon>
        <taxon>Cytophagales</taxon>
        <taxon>Fulvivirgaceae</taxon>
        <taxon>Ohtaekwangia</taxon>
    </lineage>
</organism>
<dbReference type="OrthoDB" id="665834at2"/>
<evidence type="ECO:0000259" key="2">
    <source>
        <dbReference type="Pfam" id="PF18962"/>
    </source>
</evidence>
<dbReference type="InterPro" id="IPR013783">
    <property type="entry name" value="Ig-like_fold"/>
</dbReference>
<evidence type="ECO:0000256" key="1">
    <source>
        <dbReference type="SAM" id="SignalP"/>
    </source>
</evidence>